<dbReference type="SUPFAM" id="SSF57850">
    <property type="entry name" value="RING/U-box"/>
    <property type="match status" value="1"/>
</dbReference>
<comment type="function">
    <text evidence="10">E3 ubiquitin-protein ligase that plays a role in the limitation of the innate immune response. Mediates inhibition of the RLR signaling pathway by ubiquitinating RIGI and IFIH1 receptors, leading to their proteasomal degradation. Also promotes the neddylation of IKBKG/NEMO, stabilizing NFKBIA, and thereby inhibiting of NF-kappa-B nuclear translocation and activation.</text>
</comment>
<dbReference type="InParanoid" id="L9J9U3"/>
<comment type="catalytic activity">
    <reaction evidence="1">
        <text>S-ubiquitinyl-[E2 ubiquitin-conjugating enzyme]-L-cysteine + [acceptor protein]-L-lysine = [E2 ubiquitin-conjugating enzyme]-L-cysteine + N(6)-ubiquitinyl-[acceptor protein]-L-lysine.</text>
        <dbReference type="EC" id="2.3.2.27"/>
    </reaction>
</comment>
<accession>L9J9U3</accession>
<dbReference type="InterPro" id="IPR050143">
    <property type="entry name" value="TRIM/RBCC"/>
</dbReference>
<dbReference type="InterPro" id="IPR017907">
    <property type="entry name" value="Znf_RING_CS"/>
</dbReference>
<dbReference type="FunCoup" id="L9J9U3">
    <property type="interactions" value="10"/>
</dbReference>
<feature type="coiled-coil region" evidence="15">
    <location>
        <begin position="115"/>
        <end position="149"/>
    </location>
</feature>
<keyword evidence="8" id="KW-0862">Zinc</keyword>
<evidence type="ECO:0000313" key="18">
    <source>
        <dbReference type="EMBL" id="ELW47093.1"/>
    </source>
</evidence>
<dbReference type="PROSITE" id="PS00518">
    <property type="entry name" value="ZF_RING_1"/>
    <property type="match status" value="1"/>
</dbReference>
<evidence type="ECO:0000256" key="5">
    <source>
        <dbReference type="ARBA" id="ARBA00022723"/>
    </source>
</evidence>
<proteinExistence type="inferred from homology"/>
<sequence length="276" mass="31629">MVPLHEDSQEEGICPICQEHLKEALSTDCGHLFCRVCLAQHVEKASSSGVLCCPLCRQPCSEGVLGTGYVCHSHQKRVCRFCEETTLLLCEECLESPEHRIHRELDVENALSHYRERLNRRSRRLRKDVGELERLKAQEEEKLQVLLVDHGNHRLENQPQTEGQPDALPRQQLAQLEDVPAVVARIGDISRAIARLSSLVTDLERMAKELDISTLKNASDILKRYEPAFLLFRVCTRCKPVQHRHALGFVKIRETRCSPNFCTFVLDDQWESQQDT</sequence>
<dbReference type="GO" id="GO:0008270">
    <property type="term" value="F:zinc ion binding"/>
    <property type="evidence" value="ECO:0007669"/>
    <property type="project" value="UniProtKB-KW"/>
</dbReference>
<evidence type="ECO:0000256" key="3">
    <source>
        <dbReference type="ARBA" id="ARBA00012483"/>
    </source>
</evidence>
<dbReference type="SMART" id="SM00184">
    <property type="entry name" value="RING"/>
    <property type="match status" value="1"/>
</dbReference>
<dbReference type="PROSITE" id="PS50119">
    <property type="entry name" value="ZF_BBOX"/>
    <property type="match status" value="1"/>
</dbReference>
<evidence type="ECO:0000256" key="10">
    <source>
        <dbReference type="ARBA" id="ARBA00057021"/>
    </source>
</evidence>
<keyword evidence="7" id="KW-0833">Ubl conjugation pathway</keyword>
<dbReference type="InterPro" id="IPR018957">
    <property type="entry name" value="Znf_C3HC4_RING-type"/>
</dbReference>
<evidence type="ECO:0000256" key="14">
    <source>
        <dbReference type="PROSITE-ProRule" id="PRU00024"/>
    </source>
</evidence>
<organism evidence="18 19">
    <name type="scientific">Tupaia chinensis</name>
    <name type="common">Chinese tree shrew</name>
    <name type="synonym">Tupaia belangeri chinensis</name>
    <dbReference type="NCBI Taxonomy" id="246437"/>
    <lineage>
        <taxon>Eukaryota</taxon>
        <taxon>Metazoa</taxon>
        <taxon>Chordata</taxon>
        <taxon>Craniata</taxon>
        <taxon>Vertebrata</taxon>
        <taxon>Euteleostomi</taxon>
        <taxon>Mammalia</taxon>
        <taxon>Eutheria</taxon>
        <taxon>Euarchontoglires</taxon>
        <taxon>Scandentia</taxon>
        <taxon>Tupaiidae</taxon>
        <taxon>Tupaia</taxon>
    </lineage>
</organism>
<feature type="domain" description="B box-type" evidence="17">
    <location>
        <begin position="66"/>
        <end position="107"/>
    </location>
</feature>
<reference evidence="19" key="1">
    <citation type="submission" date="2012-07" db="EMBL/GenBank/DDBJ databases">
        <title>Genome of the Chinese tree shrew, a rising model animal genetically related to primates.</title>
        <authorList>
            <person name="Zhang G."/>
            <person name="Fan Y."/>
            <person name="Yao Y."/>
            <person name="Huang Z."/>
        </authorList>
    </citation>
    <scope>NUCLEOTIDE SEQUENCE [LARGE SCALE GENOMIC DNA]</scope>
</reference>
<dbReference type="eggNOG" id="KOG2177">
    <property type="taxonomic scope" value="Eukaryota"/>
</dbReference>
<comment type="similarity">
    <text evidence="2">Belongs to the TRIM/RBCC family.</text>
</comment>
<feature type="domain" description="RING-type" evidence="16">
    <location>
        <begin position="14"/>
        <end position="57"/>
    </location>
</feature>
<keyword evidence="6 14" id="KW-0863">Zinc-finger</keyword>
<evidence type="ECO:0000256" key="11">
    <source>
        <dbReference type="ARBA" id="ARBA00064250"/>
    </source>
</evidence>
<dbReference type="STRING" id="246437.L9J9U3"/>
<evidence type="ECO:0000256" key="6">
    <source>
        <dbReference type="ARBA" id="ARBA00022771"/>
    </source>
</evidence>
<dbReference type="FunFam" id="3.30.40.10:FF:000775">
    <property type="entry name" value="Tripartite motif-containing protein 40"/>
    <property type="match status" value="1"/>
</dbReference>
<dbReference type="Gene3D" id="3.30.40.10">
    <property type="entry name" value="Zinc/RING finger domain, C3HC4 (zinc finger)"/>
    <property type="match status" value="1"/>
</dbReference>
<keyword evidence="19" id="KW-1185">Reference proteome</keyword>
<evidence type="ECO:0000259" key="16">
    <source>
        <dbReference type="PROSITE" id="PS50089"/>
    </source>
</evidence>
<reference evidence="19" key="2">
    <citation type="journal article" date="2013" name="Nat. Commun.">
        <title>Genome of the Chinese tree shrew.</title>
        <authorList>
            <person name="Fan Y."/>
            <person name="Huang Z.Y."/>
            <person name="Cao C.C."/>
            <person name="Chen C.S."/>
            <person name="Chen Y.X."/>
            <person name="Fan D.D."/>
            <person name="He J."/>
            <person name="Hou H.L."/>
            <person name="Hu L."/>
            <person name="Hu X.T."/>
            <person name="Jiang X.T."/>
            <person name="Lai R."/>
            <person name="Lang Y.S."/>
            <person name="Liang B."/>
            <person name="Liao S.G."/>
            <person name="Mu D."/>
            <person name="Ma Y.Y."/>
            <person name="Niu Y.Y."/>
            <person name="Sun X.Q."/>
            <person name="Xia J.Q."/>
            <person name="Xiao J."/>
            <person name="Xiong Z.Q."/>
            <person name="Xu L."/>
            <person name="Yang L."/>
            <person name="Zhang Y."/>
            <person name="Zhao W."/>
            <person name="Zhao X.D."/>
            <person name="Zheng Y.T."/>
            <person name="Zhou J.M."/>
            <person name="Zhu Y.B."/>
            <person name="Zhang G.J."/>
            <person name="Wang J."/>
            <person name="Yao Y.G."/>
        </authorList>
    </citation>
    <scope>NUCLEOTIDE SEQUENCE [LARGE SCALE GENOMIC DNA]</scope>
</reference>
<keyword evidence="9 15" id="KW-0175">Coiled coil</keyword>
<evidence type="ECO:0000259" key="17">
    <source>
        <dbReference type="PROSITE" id="PS50119"/>
    </source>
</evidence>
<evidence type="ECO:0000256" key="9">
    <source>
        <dbReference type="ARBA" id="ARBA00023054"/>
    </source>
</evidence>
<protein>
    <recommendedName>
        <fullName evidence="12">E3 ubiquitin ligase TRIM40</fullName>
        <ecNumber evidence="3">2.3.2.27</ecNumber>
    </recommendedName>
    <alternativeName>
        <fullName evidence="13">Probable E3 NEDD8-protein ligase</fullName>
    </alternativeName>
</protein>
<name>L9J9U3_TUPCH</name>
<evidence type="ECO:0000256" key="15">
    <source>
        <dbReference type="SAM" id="Coils"/>
    </source>
</evidence>
<dbReference type="InterPro" id="IPR013083">
    <property type="entry name" value="Znf_RING/FYVE/PHD"/>
</dbReference>
<dbReference type="PANTHER" id="PTHR24103">
    <property type="entry name" value="E3 UBIQUITIN-PROTEIN LIGASE TRIM"/>
    <property type="match status" value="1"/>
</dbReference>
<dbReference type="PROSITE" id="PS50089">
    <property type="entry name" value="ZF_RING_2"/>
    <property type="match status" value="1"/>
</dbReference>
<comment type="subunit">
    <text evidence="11">Interacts with NEDD8.</text>
</comment>
<evidence type="ECO:0000256" key="1">
    <source>
        <dbReference type="ARBA" id="ARBA00000900"/>
    </source>
</evidence>
<evidence type="ECO:0000256" key="13">
    <source>
        <dbReference type="ARBA" id="ARBA00078077"/>
    </source>
</evidence>
<evidence type="ECO:0000256" key="12">
    <source>
        <dbReference type="ARBA" id="ARBA00069566"/>
    </source>
</evidence>
<gene>
    <name evidence="18" type="ORF">TREES_T100015270</name>
</gene>
<evidence type="ECO:0000256" key="8">
    <source>
        <dbReference type="ARBA" id="ARBA00022833"/>
    </source>
</evidence>
<dbReference type="CDD" id="cd16583">
    <property type="entry name" value="RING-HC_TRIM40-C-V"/>
    <property type="match status" value="1"/>
</dbReference>
<evidence type="ECO:0000313" key="19">
    <source>
        <dbReference type="Proteomes" id="UP000011518"/>
    </source>
</evidence>
<dbReference type="InterPro" id="IPR001841">
    <property type="entry name" value="Znf_RING"/>
</dbReference>
<evidence type="ECO:0000256" key="4">
    <source>
        <dbReference type="ARBA" id="ARBA00022679"/>
    </source>
</evidence>
<dbReference type="InterPro" id="IPR000315">
    <property type="entry name" value="Znf_B-box"/>
</dbReference>
<dbReference type="GO" id="GO:0061630">
    <property type="term" value="F:ubiquitin protein ligase activity"/>
    <property type="evidence" value="ECO:0007669"/>
    <property type="project" value="UniProtKB-EC"/>
</dbReference>
<dbReference type="AlphaFoldDB" id="L9J9U3"/>
<dbReference type="Proteomes" id="UP000011518">
    <property type="component" value="Unassembled WGS sequence"/>
</dbReference>
<dbReference type="EMBL" id="KB321149">
    <property type="protein sequence ID" value="ELW47093.1"/>
    <property type="molecule type" value="Genomic_DNA"/>
</dbReference>
<keyword evidence="5" id="KW-0479">Metal-binding</keyword>
<evidence type="ECO:0000256" key="2">
    <source>
        <dbReference type="ARBA" id="ARBA00008518"/>
    </source>
</evidence>
<dbReference type="EC" id="2.3.2.27" evidence="3"/>
<keyword evidence="4" id="KW-0808">Transferase</keyword>
<evidence type="ECO:0000256" key="7">
    <source>
        <dbReference type="ARBA" id="ARBA00022786"/>
    </source>
</evidence>
<dbReference type="Gene3D" id="3.30.160.60">
    <property type="entry name" value="Classic Zinc Finger"/>
    <property type="match status" value="1"/>
</dbReference>
<dbReference type="Pfam" id="PF00097">
    <property type="entry name" value="zf-C3HC4"/>
    <property type="match status" value="1"/>
</dbReference>
<dbReference type="SUPFAM" id="SSF57845">
    <property type="entry name" value="B-box zinc-binding domain"/>
    <property type="match status" value="1"/>
</dbReference>